<reference evidence="1 2" key="1">
    <citation type="submission" date="2019-09" db="EMBL/GenBank/DDBJ databases">
        <title>Draft genome sequence of Psychrobacter nivimaris LAMA 639, in search for biotechnological relevant genes.</title>
        <authorList>
            <person name="Lima A.O.S."/>
            <person name="Staloch B.E.K."/>
            <person name="Freitas R.C."/>
            <person name="Niero H."/>
            <person name="Silva M.A.C."/>
        </authorList>
    </citation>
    <scope>NUCLEOTIDE SEQUENCE [LARGE SCALE GENOMIC DNA]</scope>
    <source>
        <strain evidence="1 2">LAMA 639</strain>
    </source>
</reference>
<accession>A0A6N7BZX6</accession>
<dbReference type="RefSeq" id="WP_160021193.1">
    <property type="nucleotide sequence ID" value="NZ_VZIZ01000007.1"/>
</dbReference>
<gene>
    <name evidence="1" type="ORF">FQV37_2544</name>
</gene>
<evidence type="ECO:0000313" key="1">
    <source>
        <dbReference type="EMBL" id="KAF0569519.1"/>
    </source>
</evidence>
<dbReference type="AlphaFoldDB" id="A0A6N7BZX6"/>
<organism evidence="1 2">
    <name type="scientific">Psychrobacter nivimaris</name>
    <dbReference type="NCBI Taxonomy" id="281738"/>
    <lineage>
        <taxon>Bacteria</taxon>
        <taxon>Pseudomonadati</taxon>
        <taxon>Pseudomonadota</taxon>
        <taxon>Gammaproteobacteria</taxon>
        <taxon>Moraxellales</taxon>
        <taxon>Moraxellaceae</taxon>
        <taxon>Psychrobacter</taxon>
    </lineage>
</organism>
<keyword evidence="2" id="KW-1185">Reference proteome</keyword>
<protein>
    <submittedName>
        <fullName evidence="1">Uncharacterized protein</fullName>
    </submittedName>
</protein>
<sequence>MTDKKDDIDYSFELTYSVWNGDTKKLEKQKKDVGVKRVKVKNLNEVTRAFTPFVAEFERIVKANKGLPESELLALIGSYTDETVILASVLTDQTPTFYRELEPLEMLQVMQEVVAHSGDFFMRQIFMPLKSLGAQLALLGSTAYYHSTKSDSESTMS</sequence>
<proteinExistence type="predicted"/>
<dbReference type="Proteomes" id="UP000471465">
    <property type="component" value="Unassembled WGS sequence"/>
</dbReference>
<name>A0A6N7BZX6_9GAMM</name>
<dbReference type="EMBL" id="VZIZ01000007">
    <property type="protein sequence ID" value="KAF0569519.1"/>
    <property type="molecule type" value="Genomic_DNA"/>
</dbReference>
<evidence type="ECO:0000313" key="2">
    <source>
        <dbReference type="Proteomes" id="UP000471465"/>
    </source>
</evidence>
<comment type="caution">
    <text evidence="1">The sequence shown here is derived from an EMBL/GenBank/DDBJ whole genome shotgun (WGS) entry which is preliminary data.</text>
</comment>